<dbReference type="Gene3D" id="3.80.10.10">
    <property type="entry name" value="Ribonuclease Inhibitor"/>
    <property type="match status" value="1"/>
</dbReference>
<dbReference type="PANTHER" id="PTHR14224:SF19">
    <property type="entry name" value="PRAME FAMILY MEMBER 11-RELATED"/>
    <property type="match status" value="1"/>
</dbReference>
<accession>A0AA41MCA5</accession>
<dbReference type="GO" id="GO:0005737">
    <property type="term" value="C:cytoplasm"/>
    <property type="evidence" value="ECO:0007669"/>
    <property type="project" value="TreeGrafter"/>
</dbReference>
<comment type="caution">
    <text evidence="3">The sequence shown here is derived from an EMBL/GenBank/DDBJ whole genome shotgun (WGS) entry which is preliminary data.</text>
</comment>
<keyword evidence="4" id="KW-1185">Reference proteome</keyword>
<dbReference type="EMBL" id="JAATJV010133300">
    <property type="protein sequence ID" value="MBZ3869198.1"/>
    <property type="molecule type" value="Genomic_DNA"/>
</dbReference>
<evidence type="ECO:0000313" key="3">
    <source>
        <dbReference type="EMBL" id="MBZ3869198.1"/>
    </source>
</evidence>
<keyword evidence="2" id="KW-0677">Repeat</keyword>
<keyword evidence="1" id="KW-0433">Leucine-rich repeat</keyword>
<proteinExistence type="predicted"/>
<organism evidence="3 4">
    <name type="scientific">Sciurus carolinensis</name>
    <name type="common">Eastern gray squirrel</name>
    <dbReference type="NCBI Taxonomy" id="30640"/>
    <lineage>
        <taxon>Eukaryota</taxon>
        <taxon>Metazoa</taxon>
        <taxon>Chordata</taxon>
        <taxon>Craniata</taxon>
        <taxon>Vertebrata</taxon>
        <taxon>Euteleostomi</taxon>
        <taxon>Mammalia</taxon>
        <taxon>Eutheria</taxon>
        <taxon>Euarchontoglires</taxon>
        <taxon>Glires</taxon>
        <taxon>Rodentia</taxon>
        <taxon>Sciuromorpha</taxon>
        <taxon>Sciuridae</taxon>
        <taxon>Sciurinae</taxon>
        <taxon>Sciurini</taxon>
        <taxon>Sciurus</taxon>
    </lineage>
</organism>
<dbReference type="InterPro" id="IPR032675">
    <property type="entry name" value="LRR_dom_sf"/>
</dbReference>
<dbReference type="AlphaFoldDB" id="A0AA41MCA5"/>
<protein>
    <submittedName>
        <fullName evidence="3">PRAME family member 12</fullName>
    </submittedName>
</protein>
<gene>
    <name evidence="3" type="ORF">SUZIE_101740</name>
</gene>
<evidence type="ECO:0000256" key="1">
    <source>
        <dbReference type="ARBA" id="ARBA00022614"/>
    </source>
</evidence>
<dbReference type="SUPFAM" id="SSF52047">
    <property type="entry name" value="RNI-like"/>
    <property type="match status" value="1"/>
</dbReference>
<dbReference type="Proteomes" id="UP001166674">
    <property type="component" value="Unassembled WGS sequence"/>
</dbReference>
<sequence>MSTQTVPTLQDLAIQRVLSYEALPIPNLEILNRVLILQLYKEALMGGHVEMVMKMVLSCPLACLPMGYLKKTRNTKALITMLNGLDRLFEELIPLSQWKLQALDFRDENQESPFLASRAPPGACLQEAGCPKNRRKRRQRRGNQRLKVFIDLQMEEAMLSEFVHTLTSWVLGRKFSVRMYCEKLTVRYSVYYKLMNALPLDYVQELVVDSRWRRDQLERLFFYLHKMRNLRVFRFSNMSPSALTCRSLNRWFSHKYSLQLRKMDKLREFCVNDVFFLQGTLHKILLSQTPLEKLSLTHSPLKESDLKHLAVCPSTDQLKHLELCSFSLKEMSPEPLRDLLQKVANTLETLHLEYCKITDSQLNAILPALGHCSQLRTFHFCGNDISLCALKSLLCHTARLTQLTEGEYPAPEELRESLNPREAKSEKLDMVRREVTQLVKDIRPAHDVRIRYSFSEVLFSVPST</sequence>
<evidence type="ECO:0000256" key="2">
    <source>
        <dbReference type="ARBA" id="ARBA00022737"/>
    </source>
</evidence>
<evidence type="ECO:0000313" key="4">
    <source>
        <dbReference type="Proteomes" id="UP001166674"/>
    </source>
</evidence>
<dbReference type="InterPro" id="IPR050694">
    <property type="entry name" value="LRRC14/PRAME"/>
</dbReference>
<name>A0AA41MCA5_SCICA</name>
<dbReference type="PANTHER" id="PTHR14224">
    <property type="entry name" value="SIMILAR TO PREFERENTIALLY EXPRESSED ANTIGEN IN MELANOMA-LIKE 3"/>
    <property type="match status" value="1"/>
</dbReference>
<reference evidence="3" key="1">
    <citation type="submission" date="2020-03" db="EMBL/GenBank/DDBJ databases">
        <title>Studies in the Genomics of Life Span.</title>
        <authorList>
            <person name="Glass D."/>
        </authorList>
    </citation>
    <scope>NUCLEOTIDE SEQUENCE</scope>
    <source>
        <strain evidence="3">SUZIE</strain>
        <tissue evidence="3">Muscle</tissue>
    </source>
</reference>